<reference evidence="2 3" key="1">
    <citation type="journal article" date="2018" name="Plant J.">
        <title>Genome sequences of Chlorella sorokiniana UTEX 1602 and Micractinium conductrix SAG 241.80: implications to maltose excretion by a green alga.</title>
        <authorList>
            <person name="Arriola M.B."/>
            <person name="Velmurugan N."/>
            <person name="Zhang Y."/>
            <person name="Plunkett M.H."/>
            <person name="Hondzo H."/>
            <person name="Barney B.M."/>
        </authorList>
    </citation>
    <scope>NUCLEOTIDE SEQUENCE [LARGE SCALE GENOMIC DNA]</scope>
    <source>
        <strain evidence="3">UTEX 1602</strain>
    </source>
</reference>
<dbReference type="Proteomes" id="UP000239899">
    <property type="component" value="Unassembled WGS sequence"/>
</dbReference>
<comment type="caution">
    <text evidence="2">The sequence shown here is derived from an EMBL/GenBank/DDBJ whole genome shotgun (WGS) entry which is preliminary data.</text>
</comment>
<evidence type="ECO:0000313" key="3">
    <source>
        <dbReference type="Proteomes" id="UP000239899"/>
    </source>
</evidence>
<protein>
    <submittedName>
        <fullName evidence="2">F-box-like domain</fullName>
    </submittedName>
</protein>
<gene>
    <name evidence="2" type="ORF">C2E21_7840</name>
</gene>
<dbReference type="AlphaFoldDB" id="A0A2P6TGN8"/>
<evidence type="ECO:0000313" key="2">
    <source>
        <dbReference type="EMBL" id="PRW33282.1"/>
    </source>
</evidence>
<dbReference type="InterPro" id="IPR032675">
    <property type="entry name" value="LRR_dom_sf"/>
</dbReference>
<dbReference type="Gene3D" id="3.80.10.10">
    <property type="entry name" value="Ribonuclease Inhibitor"/>
    <property type="match status" value="1"/>
</dbReference>
<organism evidence="2 3">
    <name type="scientific">Chlorella sorokiniana</name>
    <name type="common">Freshwater green alga</name>
    <dbReference type="NCBI Taxonomy" id="3076"/>
    <lineage>
        <taxon>Eukaryota</taxon>
        <taxon>Viridiplantae</taxon>
        <taxon>Chlorophyta</taxon>
        <taxon>core chlorophytes</taxon>
        <taxon>Trebouxiophyceae</taxon>
        <taxon>Chlorellales</taxon>
        <taxon>Chlorellaceae</taxon>
        <taxon>Chlorella clade</taxon>
        <taxon>Chlorella</taxon>
    </lineage>
</organism>
<sequence>METSERRDSNEQAAPQAAQVLRAACAAPLTRLELNSAASLQQLAAWPDLQELRLRSVRPTSITAQQLAQLAAAPSLRRLAFAVGKHDTDAQEEALSRETGKLRELRQALPCCAVELC</sequence>
<proteinExistence type="predicted"/>
<accession>A0A2P6TGN8</accession>
<name>A0A2P6TGN8_CHLSO</name>
<comment type="subcellular location">
    <subcellularLocation>
        <location evidence="1">Cytoplasm</location>
        <location evidence="1">Cytoskeleton</location>
        <location evidence="1">Cilium axoneme</location>
    </subcellularLocation>
</comment>
<dbReference type="GO" id="GO:0005930">
    <property type="term" value="C:axoneme"/>
    <property type="evidence" value="ECO:0007669"/>
    <property type="project" value="UniProtKB-SubCell"/>
</dbReference>
<evidence type="ECO:0000256" key="1">
    <source>
        <dbReference type="ARBA" id="ARBA00004430"/>
    </source>
</evidence>
<dbReference type="EMBL" id="LHPG02000017">
    <property type="protein sequence ID" value="PRW33282.1"/>
    <property type="molecule type" value="Genomic_DNA"/>
</dbReference>
<keyword evidence="3" id="KW-1185">Reference proteome</keyword>